<accession>C6LJG7</accession>
<keyword evidence="4 7" id="KW-0812">Transmembrane</keyword>
<feature type="transmembrane region" description="Helical" evidence="7">
    <location>
        <begin position="187"/>
        <end position="208"/>
    </location>
</feature>
<dbReference type="PANTHER" id="PTHR43744">
    <property type="entry name" value="ABC TRANSPORTER PERMEASE PROTEIN MG189-RELATED-RELATED"/>
    <property type="match status" value="1"/>
</dbReference>
<dbReference type="Proteomes" id="UP000005561">
    <property type="component" value="Unassembled WGS sequence"/>
</dbReference>
<sequence length="277" mass="31648">MEKRKKINAYQILRVAVCLLVLFLILFPLAWLLVSTFKLQKDIIKWPPTFWPKHWTIQNYLKVWDRIPLADYIKNTVIFAGGVSICSAMLDSLAGYAFARLEFKGRELIFNIILLTMMIPFQIIMIPLYLELNFMGILNTYIGLILPRAASAYGIFFMRSFYLGMPKSLEEAARIDGMSEFGIYRKIMFPLCKPAFITFFIFCLTSNWNDLIYPMMMTNSTKMRTLSAGLAMFVGEGVRETGPALAGALISILPLLILYFLAQQFFVEGIAVSGMKE</sequence>
<dbReference type="EMBL" id="ACCL02000020">
    <property type="protein sequence ID" value="EET59281.1"/>
    <property type="molecule type" value="Genomic_DNA"/>
</dbReference>
<comment type="similarity">
    <text evidence="7">Belongs to the binding-protein-dependent transport system permease family.</text>
</comment>
<evidence type="ECO:0000256" key="1">
    <source>
        <dbReference type="ARBA" id="ARBA00004651"/>
    </source>
</evidence>
<dbReference type="Pfam" id="PF00528">
    <property type="entry name" value="BPD_transp_1"/>
    <property type="match status" value="1"/>
</dbReference>
<dbReference type="OrthoDB" id="187395at2"/>
<dbReference type="PROSITE" id="PS50928">
    <property type="entry name" value="ABC_TM1"/>
    <property type="match status" value="1"/>
</dbReference>
<evidence type="ECO:0000256" key="2">
    <source>
        <dbReference type="ARBA" id="ARBA00022448"/>
    </source>
</evidence>
<feature type="transmembrane region" description="Helical" evidence="7">
    <location>
        <begin position="108"/>
        <end position="130"/>
    </location>
</feature>
<dbReference type="eggNOG" id="COG0395">
    <property type="taxonomic scope" value="Bacteria"/>
</dbReference>
<keyword evidence="2 7" id="KW-0813">Transport</keyword>
<dbReference type="RefSeq" id="WP_006863566.1">
    <property type="nucleotide sequence ID" value="NZ_ACCL02000020.1"/>
</dbReference>
<evidence type="ECO:0000259" key="8">
    <source>
        <dbReference type="PROSITE" id="PS50928"/>
    </source>
</evidence>
<evidence type="ECO:0000256" key="7">
    <source>
        <dbReference type="RuleBase" id="RU363032"/>
    </source>
</evidence>
<proteinExistence type="inferred from homology"/>
<comment type="subcellular location">
    <subcellularLocation>
        <location evidence="1 7">Cell membrane</location>
        <topology evidence="1 7">Multi-pass membrane protein</topology>
    </subcellularLocation>
</comment>
<evidence type="ECO:0000256" key="3">
    <source>
        <dbReference type="ARBA" id="ARBA00022475"/>
    </source>
</evidence>
<keyword evidence="6 7" id="KW-0472">Membrane</keyword>
<reference evidence="9" key="1">
    <citation type="submission" date="2009-07" db="EMBL/GenBank/DDBJ databases">
        <authorList>
            <person name="Weinstock G."/>
            <person name="Sodergren E."/>
            <person name="Clifton S."/>
            <person name="Fulton L."/>
            <person name="Fulton B."/>
            <person name="Courtney L."/>
            <person name="Fronick C."/>
            <person name="Harrison M."/>
            <person name="Strong C."/>
            <person name="Farmer C."/>
            <person name="Delahaunty K."/>
            <person name="Markovic C."/>
            <person name="Hall O."/>
            <person name="Minx P."/>
            <person name="Tomlinson C."/>
            <person name="Mitreva M."/>
            <person name="Nelson J."/>
            <person name="Hou S."/>
            <person name="Wollam A."/>
            <person name="Pepin K.H."/>
            <person name="Johnson M."/>
            <person name="Bhonagiri V."/>
            <person name="Nash W.E."/>
            <person name="Warren W."/>
            <person name="Chinwalla A."/>
            <person name="Mardis E.R."/>
            <person name="Wilson R.K."/>
        </authorList>
    </citation>
    <scope>NUCLEOTIDE SEQUENCE [LARGE SCALE GENOMIC DNA]</scope>
    <source>
        <strain evidence="9">DSM 14469</strain>
    </source>
</reference>
<gene>
    <name evidence="9" type="ORF">BRYFOR_08803</name>
</gene>
<dbReference type="Gene3D" id="1.10.3720.10">
    <property type="entry name" value="MetI-like"/>
    <property type="match status" value="1"/>
</dbReference>
<dbReference type="STRING" id="168384.SAMN05660368_03157"/>
<keyword evidence="10" id="KW-1185">Reference proteome</keyword>
<evidence type="ECO:0000256" key="6">
    <source>
        <dbReference type="ARBA" id="ARBA00023136"/>
    </source>
</evidence>
<evidence type="ECO:0000313" key="10">
    <source>
        <dbReference type="Proteomes" id="UP000005561"/>
    </source>
</evidence>
<dbReference type="InterPro" id="IPR035906">
    <property type="entry name" value="MetI-like_sf"/>
</dbReference>
<dbReference type="GO" id="GO:0055085">
    <property type="term" value="P:transmembrane transport"/>
    <property type="evidence" value="ECO:0007669"/>
    <property type="project" value="InterPro"/>
</dbReference>
<feature type="domain" description="ABC transmembrane type-1" evidence="8">
    <location>
        <begin position="73"/>
        <end position="262"/>
    </location>
</feature>
<keyword evidence="3" id="KW-1003">Cell membrane</keyword>
<evidence type="ECO:0000313" key="9">
    <source>
        <dbReference type="EMBL" id="EET59281.1"/>
    </source>
</evidence>
<name>C6LJG7_9FIRM</name>
<dbReference type="CDD" id="cd06261">
    <property type="entry name" value="TM_PBP2"/>
    <property type="match status" value="1"/>
</dbReference>
<dbReference type="GO" id="GO:0005886">
    <property type="term" value="C:plasma membrane"/>
    <property type="evidence" value="ECO:0007669"/>
    <property type="project" value="UniProtKB-SubCell"/>
</dbReference>
<feature type="transmembrane region" description="Helical" evidence="7">
    <location>
        <begin position="136"/>
        <end position="158"/>
    </location>
</feature>
<organism evidence="9 10">
    <name type="scientific">Marvinbryantia formatexigens DSM 14469</name>
    <dbReference type="NCBI Taxonomy" id="478749"/>
    <lineage>
        <taxon>Bacteria</taxon>
        <taxon>Bacillati</taxon>
        <taxon>Bacillota</taxon>
        <taxon>Clostridia</taxon>
        <taxon>Lachnospirales</taxon>
        <taxon>Lachnospiraceae</taxon>
        <taxon>Marvinbryantia</taxon>
    </lineage>
</organism>
<feature type="transmembrane region" description="Helical" evidence="7">
    <location>
        <begin position="12"/>
        <end position="34"/>
    </location>
</feature>
<dbReference type="PANTHER" id="PTHR43744:SF12">
    <property type="entry name" value="ABC TRANSPORTER PERMEASE PROTEIN MG189-RELATED"/>
    <property type="match status" value="1"/>
</dbReference>
<feature type="transmembrane region" description="Helical" evidence="7">
    <location>
        <begin position="77"/>
        <end position="99"/>
    </location>
</feature>
<protein>
    <submittedName>
        <fullName evidence="9">ABC transporter, permease protein</fullName>
    </submittedName>
</protein>
<comment type="caution">
    <text evidence="9">The sequence shown here is derived from an EMBL/GenBank/DDBJ whole genome shotgun (WGS) entry which is preliminary data.</text>
</comment>
<dbReference type="AlphaFoldDB" id="C6LJG7"/>
<dbReference type="SUPFAM" id="SSF161098">
    <property type="entry name" value="MetI-like"/>
    <property type="match status" value="1"/>
</dbReference>
<dbReference type="InterPro" id="IPR000515">
    <property type="entry name" value="MetI-like"/>
</dbReference>
<evidence type="ECO:0000256" key="4">
    <source>
        <dbReference type="ARBA" id="ARBA00022692"/>
    </source>
</evidence>
<keyword evidence="5 7" id="KW-1133">Transmembrane helix</keyword>
<evidence type="ECO:0000256" key="5">
    <source>
        <dbReference type="ARBA" id="ARBA00022989"/>
    </source>
</evidence>
<feature type="transmembrane region" description="Helical" evidence="7">
    <location>
        <begin position="242"/>
        <end position="262"/>
    </location>
</feature>